<organism evidence="4 5">
    <name type="scientific">Brassica campestris</name>
    <name type="common">Field mustard</name>
    <dbReference type="NCBI Taxonomy" id="3711"/>
    <lineage>
        <taxon>Eukaryota</taxon>
        <taxon>Viridiplantae</taxon>
        <taxon>Streptophyta</taxon>
        <taxon>Embryophyta</taxon>
        <taxon>Tracheophyta</taxon>
        <taxon>Spermatophyta</taxon>
        <taxon>Magnoliopsida</taxon>
        <taxon>eudicotyledons</taxon>
        <taxon>Gunneridae</taxon>
        <taxon>Pentapetalae</taxon>
        <taxon>rosids</taxon>
        <taxon>malvids</taxon>
        <taxon>Brassicales</taxon>
        <taxon>Brassicaceae</taxon>
        <taxon>Brassiceae</taxon>
        <taxon>Brassica</taxon>
    </lineage>
</organism>
<gene>
    <name evidence="3" type="ORF">BRARA_K01707</name>
</gene>
<protein>
    <submittedName>
        <fullName evidence="3 4">Uncharacterized protein</fullName>
    </submittedName>
</protein>
<dbReference type="EMBL" id="KZ868638">
    <property type="protein sequence ID" value="RIA04102.1"/>
    <property type="molecule type" value="Genomic_DNA"/>
</dbReference>
<evidence type="ECO:0000313" key="3">
    <source>
        <dbReference type="EMBL" id="RIA04102.1"/>
    </source>
</evidence>
<keyword evidence="2" id="KW-0732">Signal</keyword>
<dbReference type="Proteomes" id="UP000264353">
    <property type="component" value="Unassembled WGS sequence"/>
</dbReference>
<sequence length="295" mass="29486">MNITKLTVVVFIAALCDNVGASRPRGMHNDTKLKDQKLQLEDIIGNIIGNITDPIIGIIGNNTRPIYTPIPTLPNNTSPAPSPDGGSVEIVPSLAPQGEATNGTKAPLSGGDIGVPSLAPEREASNSTEAPLNGGIIGVAPSPLSGGTVGVVPSPIQEGGAINGTEPPLSGGIIAPLRSPIVTEPPLSVDAIGVSPSLPPIGGGTEPTLSGDAIGVSPSLLPTGGGTEPPLSGGGVIGVVPPPQSRETPATYDIESSIDVNIRMPHVSTEGGIVFTTTNNFGNEDDSNGGSGREP</sequence>
<feature type="region of interest" description="Disordered" evidence="1">
    <location>
        <begin position="201"/>
        <end position="234"/>
    </location>
</feature>
<dbReference type="EnsemblPlants" id="Bra034469.1">
    <property type="protein sequence ID" value="Bra034469.1-P"/>
    <property type="gene ID" value="Bra034469"/>
</dbReference>
<feature type="compositionally biased region" description="Gly residues" evidence="1">
    <location>
        <begin position="223"/>
        <end position="234"/>
    </location>
</feature>
<proteinExistence type="predicted"/>
<dbReference type="Proteomes" id="UP000011750">
    <property type="component" value="Unassembled WGS sequence"/>
</dbReference>
<dbReference type="AlphaFoldDB" id="M4F076"/>
<feature type="region of interest" description="Disordered" evidence="1">
    <location>
        <begin position="72"/>
        <end position="132"/>
    </location>
</feature>
<evidence type="ECO:0000256" key="1">
    <source>
        <dbReference type="SAM" id="MobiDB-lite"/>
    </source>
</evidence>
<evidence type="ECO:0000313" key="5">
    <source>
        <dbReference type="Proteomes" id="UP000011750"/>
    </source>
</evidence>
<evidence type="ECO:0000313" key="4">
    <source>
        <dbReference type="EnsemblPlants" id="Bra034469.1-P"/>
    </source>
</evidence>
<reference evidence="5" key="2">
    <citation type="journal article" date="2018" name="Hortic Res">
        <title>Improved Brassica rapa reference genome by single-molecule sequencing and chromosome conformation capture technologies.</title>
        <authorList>
            <person name="Zhang L."/>
            <person name="Cai X."/>
            <person name="Wu J."/>
            <person name="Liu M."/>
            <person name="Grob S."/>
            <person name="Cheng F."/>
            <person name="Liang J."/>
            <person name="Cai C."/>
            <person name="Liu Z."/>
            <person name="Liu B."/>
            <person name="Wang F."/>
            <person name="Li S."/>
            <person name="Liu F."/>
            <person name="Li X."/>
            <person name="Cheng L."/>
            <person name="Yang W."/>
            <person name="Li M.H."/>
            <person name="Grossniklaus U."/>
            <person name="Zheng H."/>
            <person name="Wang X."/>
        </authorList>
    </citation>
    <scope>NUCLEOTIDE SEQUENCE [LARGE SCALE GENOMIC DNA]</scope>
    <source>
        <strain evidence="5">cv. Chiifu-401-42</strain>
    </source>
</reference>
<dbReference type="InParanoid" id="M4F076"/>
<feature type="signal peptide" evidence="2">
    <location>
        <begin position="1"/>
        <end position="21"/>
    </location>
</feature>
<reference evidence="4" key="4">
    <citation type="submission" date="2023-03" db="UniProtKB">
        <authorList>
            <consortium name="EnsemblPlants"/>
        </authorList>
    </citation>
    <scope>IDENTIFICATION</scope>
    <source>
        <strain evidence="4">cv. Chiifu-401-42</strain>
    </source>
</reference>
<evidence type="ECO:0000256" key="2">
    <source>
        <dbReference type="SAM" id="SignalP"/>
    </source>
</evidence>
<keyword evidence="5" id="KW-1185">Reference proteome</keyword>
<name>M4F076_BRACM</name>
<accession>A0A397KUS5</accession>
<reference evidence="5" key="1">
    <citation type="journal article" date="2011" name="Nat. Genet.">
        <title>The genome of the mesopolyploid crop species Brassica rapa.</title>
        <authorList>
            <consortium name="Brassica rapa Genome Sequencing Project Consortium"/>
            <person name="Wang X."/>
            <person name="Wang H."/>
            <person name="Wang J."/>
            <person name="Sun R."/>
            <person name="Wu J."/>
            <person name="Liu S."/>
            <person name="Bai Y."/>
            <person name="Mun J.H."/>
            <person name="Bancroft I."/>
            <person name="Cheng F."/>
            <person name="Huang S."/>
            <person name="Li X."/>
            <person name="Hua W."/>
            <person name="Wang J."/>
            <person name="Wang X."/>
            <person name="Freeling M."/>
            <person name="Pires J.C."/>
            <person name="Paterson A.H."/>
            <person name="Chalhoub B."/>
            <person name="Wang B."/>
            <person name="Hayward A."/>
            <person name="Sharpe A.G."/>
            <person name="Park B.S."/>
            <person name="Weisshaar B."/>
            <person name="Liu B."/>
            <person name="Li B."/>
            <person name="Liu B."/>
            <person name="Tong C."/>
            <person name="Song C."/>
            <person name="Duran C."/>
            <person name="Peng C."/>
            <person name="Geng C."/>
            <person name="Koh C."/>
            <person name="Lin C."/>
            <person name="Edwards D."/>
            <person name="Mu D."/>
            <person name="Shen D."/>
            <person name="Soumpourou E."/>
            <person name="Li F."/>
            <person name="Fraser F."/>
            <person name="Conant G."/>
            <person name="Lassalle G."/>
            <person name="King G.J."/>
            <person name="Bonnema G."/>
            <person name="Tang H."/>
            <person name="Wang H."/>
            <person name="Belcram H."/>
            <person name="Zhou H."/>
            <person name="Hirakawa H."/>
            <person name="Abe H."/>
            <person name="Guo H."/>
            <person name="Wang H."/>
            <person name="Jin H."/>
            <person name="Parkin I.A."/>
            <person name="Batley J."/>
            <person name="Kim J.S."/>
            <person name="Just J."/>
            <person name="Li J."/>
            <person name="Xu J."/>
            <person name="Deng J."/>
            <person name="Kim J.A."/>
            <person name="Li J."/>
            <person name="Yu J."/>
            <person name="Meng J."/>
            <person name="Wang J."/>
            <person name="Min J."/>
            <person name="Poulain J."/>
            <person name="Wang J."/>
            <person name="Hatakeyama K."/>
            <person name="Wu K."/>
            <person name="Wang L."/>
            <person name="Fang L."/>
            <person name="Trick M."/>
            <person name="Links M.G."/>
            <person name="Zhao M."/>
            <person name="Jin M."/>
            <person name="Ramchiary N."/>
            <person name="Drou N."/>
            <person name="Berkman P.J."/>
            <person name="Cai Q."/>
            <person name="Huang Q."/>
            <person name="Li R."/>
            <person name="Tabata S."/>
            <person name="Cheng S."/>
            <person name="Zhang S."/>
            <person name="Zhang S."/>
            <person name="Huang S."/>
            <person name="Sato S."/>
            <person name="Sun S."/>
            <person name="Kwon S.J."/>
            <person name="Choi S.R."/>
            <person name="Lee T.H."/>
            <person name="Fan W."/>
            <person name="Zhao X."/>
            <person name="Tan X."/>
            <person name="Xu X."/>
            <person name="Wang Y."/>
            <person name="Qiu Y."/>
            <person name="Yin Y."/>
            <person name="Li Y."/>
            <person name="Du Y."/>
            <person name="Liao Y."/>
            <person name="Lim Y."/>
            <person name="Narusaka Y."/>
            <person name="Wang Y."/>
            <person name="Wang Z."/>
            <person name="Li Z."/>
            <person name="Wang Z."/>
            <person name="Xiong Z."/>
            <person name="Zhang Z."/>
        </authorList>
    </citation>
    <scope>NUCLEOTIDE SEQUENCE [LARGE SCALE GENOMIC DNA]</scope>
    <source>
        <strain evidence="5">cv. Chiifu-401-42</strain>
    </source>
</reference>
<feature type="region of interest" description="Disordered" evidence="1">
    <location>
        <begin position="276"/>
        <end position="295"/>
    </location>
</feature>
<dbReference type="HOGENOM" id="CLU_944446_0_0_1"/>
<dbReference type="OMA" id="GMHNDTK"/>
<dbReference type="Gramene" id="Bra034469.1">
    <property type="protein sequence ID" value="Bra034469.1-P"/>
    <property type="gene ID" value="Bra034469"/>
</dbReference>
<reference evidence="3" key="3">
    <citation type="submission" date="2018-06" db="EMBL/GenBank/DDBJ databases">
        <title>WGS assembly of Brassica rapa FPsc.</title>
        <authorList>
            <person name="Bowman J."/>
            <person name="Kohchi T."/>
            <person name="Yamato K."/>
            <person name="Jenkins J."/>
            <person name="Shu S."/>
            <person name="Ishizaki K."/>
            <person name="Yamaoka S."/>
            <person name="Nishihama R."/>
            <person name="Nakamura Y."/>
            <person name="Berger F."/>
            <person name="Adam C."/>
            <person name="Aki S."/>
            <person name="Althoff F."/>
            <person name="Araki T."/>
            <person name="Arteaga-Vazquez M."/>
            <person name="Balasubrmanian S."/>
            <person name="Bauer D."/>
            <person name="Boehm C."/>
            <person name="Briginshaw L."/>
            <person name="Caballero-Perez J."/>
            <person name="Catarino B."/>
            <person name="Chen F."/>
            <person name="Chiyoda S."/>
            <person name="Chovatia M."/>
            <person name="Davies K."/>
            <person name="Delmans M."/>
            <person name="Demura T."/>
            <person name="Dierschke T."/>
            <person name="Dolan L."/>
            <person name="Dorantes-Acosta A."/>
            <person name="Eklund D."/>
            <person name="Florent S."/>
            <person name="Flores-Sandoval E."/>
            <person name="Fujiyama A."/>
            <person name="Fukuzawa H."/>
            <person name="Galik B."/>
            <person name="Grimanelli D."/>
            <person name="Grimwood J."/>
            <person name="Grossniklaus U."/>
            <person name="Hamada T."/>
            <person name="Haseloff J."/>
            <person name="Hetherington A."/>
            <person name="Higo A."/>
            <person name="Hirakawa Y."/>
            <person name="Hundley H."/>
            <person name="Ikeda Y."/>
            <person name="Inoue K."/>
            <person name="Inoue S."/>
            <person name="Ishida S."/>
            <person name="Jia Q."/>
            <person name="Kakita M."/>
            <person name="Kanazawa T."/>
            <person name="Kawai Y."/>
            <person name="Kawashima T."/>
            <person name="Kennedy M."/>
            <person name="Kinose K."/>
            <person name="Kinoshita T."/>
            <person name="Kohara Y."/>
            <person name="Koide E."/>
            <person name="Komatsu K."/>
            <person name="Kopischke S."/>
            <person name="Kubo M."/>
            <person name="Kyozuka J."/>
            <person name="Lagercrantz U."/>
            <person name="Lin S."/>
            <person name="Lindquist E."/>
            <person name="Lipzen A."/>
            <person name="Lu C."/>
            <person name="Luna E."/>
            <person name="Martienssen R."/>
            <person name="Minamino N."/>
            <person name="Mizutani M."/>
            <person name="Mizutani M."/>
            <person name="Mochizuki N."/>
            <person name="Monte I."/>
            <person name="Mosher R."/>
            <person name="Nagasaki H."/>
            <person name="Nakagami H."/>
            <person name="Naramoto S."/>
            <person name="Nishitani K."/>
            <person name="Ohtani M."/>
            <person name="Okamoto T."/>
            <person name="Okumura M."/>
            <person name="Phillips J."/>
            <person name="Pollak B."/>
            <person name="Reinders A."/>
            <person name="Roevekamp M."/>
            <person name="Sano R."/>
            <person name="Sawa S."/>
            <person name="Schmid M."/>
            <person name="Shirakawa M."/>
            <person name="Solano R."/>
            <person name="Spunde A."/>
            <person name="Suetsugu N."/>
            <person name="Sugano S."/>
            <person name="Sugiyama A."/>
            <person name="Sun R."/>
            <person name="Suzuki Y."/>
            <person name="Takenaka M."/>
            <person name="Takezawa D."/>
            <person name="Tomogane H."/>
            <person name="Tsuzuki M."/>
            <person name="Ueda T."/>
            <person name="Umeda M."/>
            <person name="Ward J."/>
            <person name="Watanabe Y."/>
            <person name="Yazaki K."/>
            <person name="Yokoyama R."/>
            <person name="Yoshitake Y."/>
            <person name="Yotsui I."/>
            <person name="Zachgo S."/>
            <person name="Schmutz J."/>
        </authorList>
    </citation>
    <scope>NUCLEOTIDE SEQUENCE [LARGE SCALE GENOMIC DNA]</scope>
</reference>
<accession>M4F076</accession>
<dbReference type="STRING" id="51351.M4F076"/>
<dbReference type="OrthoDB" id="1105567at2759"/>
<feature type="chain" id="PRO_5042457407" evidence="2">
    <location>
        <begin position="22"/>
        <end position="295"/>
    </location>
</feature>